<keyword evidence="2" id="KW-1185">Reference proteome</keyword>
<dbReference type="EMBL" id="BGPR01013032">
    <property type="protein sequence ID" value="GBN58955.1"/>
    <property type="molecule type" value="Genomic_DNA"/>
</dbReference>
<proteinExistence type="predicted"/>
<evidence type="ECO:0000313" key="2">
    <source>
        <dbReference type="Proteomes" id="UP000499080"/>
    </source>
</evidence>
<name>A0A4Y2Q455_ARAVE</name>
<gene>
    <name evidence="1" type="ORF">AVEN_240752_1</name>
</gene>
<accession>A0A4Y2Q455</accession>
<sequence>MIETYELSFITVRIFLTCISETFLHPSPKDCARSYILLQYFKSVNEEHVYQVSSKSPSISIGLLATCILKLCPFYPEAQARVYLPLQYFKSYSEEHVYEVSSKLLSMSIDLFAIYILDTVPHPHLRDWVTVYLPLQYFKSANEKTVYQVSSKLV</sequence>
<evidence type="ECO:0000313" key="1">
    <source>
        <dbReference type="EMBL" id="GBN58955.1"/>
    </source>
</evidence>
<comment type="caution">
    <text evidence="1">The sequence shown here is derived from an EMBL/GenBank/DDBJ whole genome shotgun (WGS) entry which is preliminary data.</text>
</comment>
<organism evidence="1 2">
    <name type="scientific">Araneus ventricosus</name>
    <name type="common">Orbweaver spider</name>
    <name type="synonym">Epeira ventricosa</name>
    <dbReference type="NCBI Taxonomy" id="182803"/>
    <lineage>
        <taxon>Eukaryota</taxon>
        <taxon>Metazoa</taxon>
        <taxon>Ecdysozoa</taxon>
        <taxon>Arthropoda</taxon>
        <taxon>Chelicerata</taxon>
        <taxon>Arachnida</taxon>
        <taxon>Araneae</taxon>
        <taxon>Araneomorphae</taxon>
        <taxon>Entelegynae</taxon>
        <taxon>Araneoidea</taxon>
        <taxon>Araneidae</taxon>
        <taxon>Araneus</taxon>
    </lineage>
</organism>
<dbReference type="Proteomes" id="UP000499080">
    <property type="component" value="Unassembled WGS sequence"/>
</dbReference>
<reference evidence="1 2" key="1">
    <citation type="journal article" date="2019" name="Sci. Rep.">
        <title>Orb-weaving spider Araneus ventricosus genome elucidates the spidroin gene catalogue.</title>
        <authorList>
            <person name="Kono N."/>
            <person name="Nakamura H."/>
            <person name="Ohtoshi R."/>
            <person name="Moran D.A.P."/>
            <person name="Shinohara A."/>
            <person name="Yoshida Y."/>
            <person name="Fujiwara M."/>
            <person name="Mori M."/>
            <person name="Tomita M."/>
            <person name="Arakawa K."/>
        </authorList>
    </citation>
    <scope>NUCLEOTIDE SEQUENCE [LARGE SCALE GENOMIC DNA]</scope>
</reference>
<protein>
    <submittedName>
        <fullName evidence="1">Uncharacterized protein</fullName>
    </submittedName>
</protein>
<dbReference type="AlphaFoldDB" id="A0A4Y2Q455"/>